<keyword evidence="2" id="KW-1185">Reference proteome</keyword>
<gene>
    <name evidence="1" type="ORF">DB32_002308</name>
</gene>
<organism evidence="1 2">
    <name type="scientific">Sandaracinus amylolyticus</name>
    <dbReference type="NCBI Taxonomy" id="927083"/>
    <lineage>
        <taxon>Bacteria</taxon>
        <taxon>Pseudomonadati</taxon>
        <taxon>Myxococcota</taxon>
        <taxon>Polyangia</taxon>
        <taxon>Polyangiales</taxon>
        <taxon>Sandaracinaceae</taxon>
        <taxon>Sandaracinus</taxon>
    </lineage>
</organism>
<dbReference type="RefSeq" id="WP_053232428.1">
    <property type="nucleotide sequence ID" value="NZ_CP011125.1"/>
</dbReference>
<dbReference type="OrthoDB" id="5479026at2"/>
<sequence>MRSSTTPLLALAIVLLACEPDGDTPDLLPVLPVDARVSETLSIELPVRNDAGRELRYRVSIEGAPLAAFESVTSLSGSPERGEFRWTPLASHVGRHELLFEITSPSGERYDGERVVVNVVPSEDSAPVFLRPGAGGTHDLMRDPCVRFDVEIRDDDTPTVEIRERAPLPEGALIANEGAKSARFEWCPTGDQIAASERWTIELEADDGDHPPVPHDYVVVLRTGPTSGCPGAAPAITLVAPLEGERVTSSSGYEVRIRVSDDVGLRDAPLLYWSRTAPDDRASPDVTTFEQVVFAPAEGGEWRARIPSLGLAEGADAEVFYLATATDNDDATGTACDHRTDSSVVAFFAVGGASTGGDLGQCSPCTRSTECASGICVAAAGGARCLTSCAASACTVGTCGDAITIEGATRRACGDVAAVCGGSSGCTDDALEPNDALDDATLASMTTYADLQICGGNSDFFRIDGAFRDLVTVTIDGFEHDAGDLDLRLLSPSGTIVASSASTMDRESASFCLGDTGRVVAQVLGYASAQNAYDLSITRAPLACCSDDAFEPDDTRATARRLTTQDFDGTICPDDDDFVALTVTGASAAHVEILFDAAIGDLDLELQGPDGTRIAISEGTGDTEAIDADLPAAGTYYVRVLGFSTAANTYVGEITTTPITSCTATRGCASGEVCDAGVCRSDACTSVAMCPASHLCPVYGPGSAARHCGATCTVNSDCRSTEACKWFAEGRACGARGAGANGAACADATTCGGQRACLAWPGGYCARAGCRTNADCESGTFCVTTGGVSACVLECESDVDRCRDAEGYACDFVDDVGGTLHLACVPAS</sequence>
<dbReference type="Proteomes" id="UP000034883">
    <property type="component" value="Chromosome"/>
</dbReference>
<proteinExistence type="predicted"/>
<name>A0A0F6SEG6_9BACT</name>
<protein>
    <submittedName>
        <fullName evidence="1">Leucine aminopeptidase-related protein</fullName>
    </submittedName>
</protein>
<dbReference type="KEGG" id="samy:DB32_002308"/>
<dbReference type="Gene3D" id="2.60.120.380">
    <property type="match status" value="2"/>
</dbReference>
<dbReference type="PROSITE" id="PS51257">
    <property type="entry name" value="PROKAR_LIPOPROTEIN"/>
    <property type="match status" value="1"/>
</dbReference>
<reference evidence="1 2" key="1">
    <citation type="submission" date="2015-03" db="EMBL/GenBank/DDBJ databases">
        <title>Genome assembly of Sandaracinus amylolyticus DSM 53668.</title>
        <authorList>
            <person name="Sharma G."/>
            <person name="Subramanian S."/>
        </authorList>
    </citation>
    <scope>NUCLEOTIDE SEQUENCE [LARGE SCALE GENOMIC DNA]</scope>
    <source>
        <strain evidence="1 2">DSM 53668</strain>
    </source>
</reference>
<dbReference type="EMBL" id="CP011125">
    <property type="protein sequence ID" value="AKF05159.1"/>
    <property type="molecule type" value="Genomic_DNA"/>
</dbReference>
<dbReference type="AlphaFoldDB" id="A0A0F6SEG6"/>
<accession>A0A0F6SEG6</accession>
<dbReference type="STRING" id="927083.DB32_002308"/>
<evidence type="ECO:0000313" key="1">
    <source>
        <dbReference type="EMBL" id="AKF05159.1"/>
    </source>
</evidence>
<evidence type="ECO:0000313" key="2">
    <source>
        <dbReference type="Proteomes" id="UP000034883"/>
    </source>
</evidence>
<keyword evidence="1" id="KW-0031">Aminopeptidase</keyword>
<keyword evidence="1" id="KW-0645">Protease</keyword>
<dbReference type="GO" id="GO:0004177">
    <property type="term" value="F:aminopeptidase activity"/>
    <property type="evidence" value="ECO:0007669"/>
    <property type="project" value="UniProtKB-KW"/>
</dbReference>
<keyword evidence="1" id="KW-0378">Hydrolase</keyword>